<accession>A0A387FVV1</accession>
<protein>
    <submittedName>
        <fullName evidence="1">Uncharacterized protein</fullName>
    </submittedName>
</protein>
<keyword evidence="2" id="KW-1185">Reference proteome</keyword>
<evidence type="ECO:0000313" key="2">
    <source>
        <dbReference type="Proteomes" id="UP000282195"/>
    </source>
</evidence>
<organism evidence="1 2">
    <name type="scientific">Rhizobium jaguaris</name>
    <dbReference type="NCBI Taxonomy" id="1312183"/>
    <lineage>
        <taxon>Bacteria</taxon>
        <taxon>Pseudomonadati</taxon>
        <taxon>Pseudomonadota</taxon>
        <taxon>Alphaproteobacteria</taxon>
        <taxon>Hyphomicrobiales</taxon>
        <taxon>Rhizobiaceae</taxon>
        <taxon>Rhizobium/Agrobacterium group</taxon>
        <taxon>Rhizobium</taxon>
    </lineage>
</organism>
<dbReference type="AlphaFoldDB" id="A0A387FVV1"/>
<reference evidence="1 2" key="1">
    <citation type="submission" date="2018-10" db="EMBL/GenBank/DDBJ databases">
        <title>Rhizobium etli, R. leguminosarum and a new Rhizobium genospecies from Phaseolus dumosus.</title>
        <authorList>
            <person name="Ramirez-Puebla S.T."/>
            <person name="Rogel-Hernandez M.A."/>
            <person name="Guerrero G."/>
            <person name="Ormeno-Orrillo E."/>
            <person name="Martinez-Romero J.C."/>
            <person name="Negrete-Yankelevich S."/>
            <person name="Martinez-Romero E."/>
        </authorList>
    </citation>
    <scope>NUCLEOTIDE SEQUENCE [LARGE SCALE GENOMIC DNA]</scope>
    <source>
        <strain evidence="1 2">CCGE525</strain>
    </source>
</reference>
<dbReference type="EMBL" id="CP032694">
    <property type="protein sequence ID" value="AYG60001.1"/>
    <property type="molecule type" value="Genomic_DNA"/>
</dbReference>
<gene>
    <name evidence="1" type="ORF">CCGE525_15175</name>
</gene>
<name>A0A387FVV1_9HYPH</name>
<dbReference type="RefSeq" id="WP_162950184.1">
    <property type="nucleotide sequence ID" value="NZ_CP032694.1"/>
</dbReference>
<evidence type="ECO:0000313" key="1">
    <source>
        <dbReference type="EMBL" id="AYG60001.1"/>
    </source>
</evidence>
<dbReference type="KEGG" id="rjg:CCGE525_15175"/>
<sequence>MTIFDQVNELSKDLAPVLQRFHLRPSIKLVDGGYHIEFRDRARGLECPIAIELYARRGEPREKAVWDRGYFSTTYIEERKIGHNGWIAYTQCGRYSIQLPDKREDLVKEITEAIEYSGVIPDGTKHPNVTRFDAFANAYPEIEKAVKKLGPVQIKCDRVGGAEIYSFQDPEGHGYSLLFYKDIVSLSVDQQRKVWLNAYEPQEIGKALRAQIRAMSRRQTLGLVRHPQ</sequence>
<dbReference type="Proteomes" id="UP000282195">
    <property type="component" value="Chromosome"/>
</dbReference>
<proteinExistence type="predicted"/>